<sequence length="313" mass="34595">MSKDREEIYNRKKLKKIVTLSLAMVCILGSAGCSTSNKDTANKWPEKIVLAQMPNENNPNADSQHEKFAAALSEYLGIEVGSVEGTDYTAGIEGMASKNVDVMLVSPMSYFQAKERANAELLVSTPTAADYKTAFITKADRDDINSLKDLKGKTFAFVDQASSSGYLYPKAKLIKELQLDTDKLEANDYFFSTVAFSGGHPTSLTGVTMGDYDAAAVAKAIITQMVKAGQLKESDIKVIGETDVIPNPCYVVRGDLPQDLKDKIKEFFMTYDDESYFEAVHENKDIRFVEVTDETYTPAKEMLELLKIDMGDK</sequence>
<gene>
    <name evidence="4" type="ORF">HMPREF9488_01783</name>
</gene>
<proteinExistence type="inferred from homology"/>
<dbReference type="eggNOG" id="COG3221">
    <property type="taxonomic scope" value="Bacteria"/>
</dbReference>
<dbReference type="PANTHER" id="PTHR35841">
    <property type="entry name" value="PHOSPHONATES-BINDING PERIPLASMIC PROTEIN"/>
    <property type="match status" value="1"/>
</dbReference>
<keyword evidence="2 3" id="KW-0732">Signal</keyword>
<evidence type="ECO:0000313" key="4">
    <source>
        <dbReference type="EMBL" id="EFW04894.1"/>
    </source>
</evidence>
<dbReference type="PANTHER" id="PTHR35841:SF1">
    <property type="entry name" value="PHOSPHONATES-BINDING PERIPLASMIC PROTEIN"/>
    <property type="match status" value="1"/>
</dbReference>
<dbReference type="InterPro" id="IPR005770">
    <property type="entry name" value="PhnD"/>
</dbReference>
<feature type="chain" id="PRO_5038374611" evidence="3">
    <location>
        <begin position="32"/>
        <end position="313"/>
    </location>
</feature>
<dbReference type="STRING" id="100884.GCA_000269565_01878"/>
<dbReference type="HOGENOM" id="CLU_051472_6_4_9"/>
<evidence type="ECO:0000256" key="1">
    <source>
        <dbReference type="ARBA" id="ARBA00007162"/>
    </source>
</evidence>
<protein>
    <submittedName>
        <fullName evidence="4">Uncharacterized protein</fullName>
    </submittedName>
</protein>
<dbReference type="CDD" id="cd01071">
    <property type="entry name" value="PBP2_PhnD_like"/>
    <property type="match status" value="1"/>
</dbReference>
<organism evidence="4 5">
    <name type="scientific">Coprobacillus cateniformis</name>
    <dbReference type="NCBI Taxonomy" id="100884"/>
    <lineage>
        <taxon>Bacteria</taxon>
        <taxon>Bacillati</taxon>
        <taxon>Bacillota</taxon>
        <taxon>Erysipelotrichia</taxon>
        <taxon>Erysipelotrichales</taxon>
        <taxon>Coprobacillaceae</taxon>
        <taxon>Coprobacillus</taxon>
    </lineage>
</organism>
<dbReference type="Gene3D" id="3.40.190.10">
    <property type="entry name" value="Periplasmic binding protein-like II"/>
    <property type="match status" value="2"/>
</dbReference>
<evidence type="ECO:0000313" key="5">
    <source>
        <dbReference type="Proteomes" id="UP000003157"/>
    </source>
</evidence>
<accession>E7GAJ3</accession>
<comment type="caution">
    <text evidence="4">The sequence shown here is derived from an EMBL/GenBank/DDBJ whole genome shotgun (WGS) entry which is preliminary data.</text>
</comment>
<evidence type="ECO:0000256" key="2">
    <source>
        <dbReference type="ARBA" id="ARBA00022729"/>
    </source>
</evidence>
<dbReference type="EMBL" id="ADKX01000032">
    <property type="protein sequence ID" value="EFW04894.1"/>
    <property type="molecule type" value="Genomic_DNA"/>
</dbReference>
<comment type="similarity">
    <text evidence="1">Belongs to the phosphate/phosphite/phosphonate binding protein family.</text>
</comment>
<name>E7GAJ3_9FIRM</name>
<dbReference type="GO" id="GO:0055085">
    <property type="term" value="P:transmembrane transport"/>
    <property type="evidence" value="ECO:0007669"/>
    <property type="project" value="InterPro"/>
</dbReference>
<dbReference type="Proteomes" id="UP000003157">
    <property type="component" value="Unassembled WGS sequence"/>
</dbReference>
<dbReference type="PROSITE" id="PS51257">
    <property type="entry name" value="PROKAR_LIPOPROTEIN"/>
    <property type="match status" value="1"/>
</dbReference>
<dbReference type="GO" id="GO:0043190">
    <property type="term" value="C:ATP-binding cassette (ABC) transporter complex"/>
    <property type="evidence" value="ECO:0007669"/>
    <property type="project" value="InterPro"/>
</dbReference>
<feature type="signal peptide" evidence="3">
    <location>
        <begin position="1"/>
        <end position="31"/>
    </location>
</feature>
<keyword evidence="5" id="KW-1185">Reference proteome</keyword>
<reference evidence="4 5" key="1">
    <citation type="submission" date="2010-12" db="EMBL/GenBank/DDBJ databases">
        <title>The Genome Sequence of Coprobacillus sp. strain 29_1.</title>
        <authorList>
            <consortium name="The Broad Institute Genome Sequencing Platform"/>
            <person name="Earl A."/>
            <person name="Ward D."/>
            <person name="Feldgarden M."/>
            <person name="Gevers D."/>
            <person name="Daigneault M."/>
            <person name="Sibley C.D."/>
            <person name="White A."/>
            <person name="Strauss J."/>
            <person name="Allen-Vercoe E."/>
            <person name="Young S.K."/>
            <person name="Zeng Q."/>
            <person name="Gargeya S."/>
            <person name="Fitzgerald M."/>
            <person name="Haas B."/>
            <person name="Abouelleil A."/>
            <person name="Alvarado L."/>
            <person name="Arachchi H.M."/>
            <person name="Berlin A."/>
            <person name="Brown A."/>
            <person name="Chapman S.B."/>
            <person name="Chen Z."/>
            <person name="Dunbar C."/>
            <person name="Freedman E."/>
            <person name="Gearin G."/>
            <person name="Gellesch M."/>
            <person name="Goldberg J."/>
            <person name="Griggs A."/>
            <person name="Gujja S."/>
            <person name="Heilman E."/>
            <person name="Heiman D."/>
            <person name="Howarth C."/>
            <person name="Larson L."/>
            <person name="Lui A."/>
            <person name="MacDonald P.J.P."/>
            <person name="Mehta T."/>
            <person name="Montmayeur A."/>
            <person name="Murphy C."/>
            <person name="Neiman D."/>
            <person name="Pearson M."/>
            <person name="Priest M."/>
            <person name="Roberts A."/>
            <person name="Saif S."/>
            <person name="Shea T."/>
            <person name="Shenoy N."/>
            <person name="Sisk P."/>
            <person name="Stolte C."/>
            <person name="Sykes S."/>
            <person name="White J."/>
            <person name="Yandava C."/>
            <person name="Nusbaum C."/>
            <person name="Birren B."/>
        </authorList>
    </citation>
    <scope>NUCLEOTIDE SEQUENCE [LARGE SCALE GENOMIC DNA]</scope>
    <source>
        <strain evidence="4 5">29_1</strain>
    </source>
</reference>
<dbReference type="NCBIfam" id="TIGR01098">
    <property type="entry name" value="3A0109s03R"/>
    <property type="match status" value="1"/>
</dbReference>
<dbReference type="AlphaFoldDB" id="E7GAJ3"/>
<evidence type="ECO:0000256" key="3">
    <source>
        <dbReference type="SAM" id="SignalP"/>
    </source>
</evidence>
<dbReference type="Pfam" id="PF12974">
    <property type="entry name" value="Phosphonate-bd"/>
    <property type="match status" value="1"/>
</dbReference>
<dbReference type="SUPFAM" id="SSF53850">
    <property type="entry name" value="Periplasmic binding protein-like II"/>
    <property type="match status" value="1"/>
</dbReference>